<protein>
    <submittedName>
        <fullName evidence="2">Helix-turn-helix domain-containing protein</fullName>
    </submittedName>
</protein>
<dbReference type="Proteomes" id="UP001589693">
    <property type="component" value="Unassembled WGS sequence"/>
</dbReference>
<name>A0ABV5ZNG1_9PSEU</name>
<accession>A0ABV5ZNG1</accession>
<dbReference type="Pfam" id="PF12840">
    <property type="entry name" value="HTH_20"/>
    <property type="match status" value="1"/>
</dbReference>
<feature type="domain" description="HTH arsR-type" evidence="1">
    <location>
        <begin position="76"/>
        <end position="150"/>
    </location>
</feature>
<gene>
    <name evidence="2" type="ORF">ACFFQA_00515</name>
</gene>
<evidence type="ECO:0000259" key="1">
    <source>
        <dbReference type="SMART" id="SM00418"/>
    </source>
</evidence>
<dbReference type="Gene3D" id="1.10.10.10">
    <property type="entry name" value="Winged helix-like DNA-binding domain superfamily/Winged helix DNA-binding domain"/>
    <property type="match status" value="1"/>
</dbReference>
<reference evidence="2 3" key="1">
    <citation type="submission" date="2024-09" db="EMBL/GenBank/DDBJ databases">
        <authorList>
            <person name="Sun Q."/>
            <person name="Mori K."/>
        </authorList>
    </citation>
    <scope>NUCLEOTIDE SEQUENCE [LARGE SCALE GENOMIC DNA]</scope>
    <source>
        <strain evidence="2 3">TBRC 7907</strain>
    </source>
</reference>
<evidence type="ECO:0000313" key="2">
    <source>
        <dbReference type="EMBL" id="MFB9902407.1"/>
    </source>
</evidence>
<keyword evidence="3" id="KW-1185">Reference proteome</keyword>
<dbReference type="EMBL" id="JBHLZU010000002">
    <property type="protein sequence ID" value="MFB9902407.1"/>
    <property type="molecule type" value="Genomic_DNA"/>
</dbReference>
<sequence>MTETKPDAGDLAARVAELELRVAALEGRAAPAEPTREDGGGLLAYEGTVTLHQELSWKILSRPEPLLALPDGPRTEVLAALGNPVRLAVVRLLATDGPQPAAALQAAAGLGSTGQLYHHLKALTGARIVEQDGRGSYRLRPRATVPVLIVLAASSDIAGQLH</sequence>
<dbReference type="SUPFAM" id="SSF46785">
    <property type="entry name" value="Winged helix' DNA-binding domain"/>
    <property type="match status" value="1"/>
</dbReference>
<comment type="caution">
    <text evidence="2">The sequence shown here is derived from an EMBL/GenBank/DDBJ whole genome shotgun (WGS) entry which is preliminary data.</text>
</comment>
<dbReference type="SMART" id="SM00418">
    <property type="entry name" value="HTH_ARSR"/>
    <property type="match status" value="1"/>
</dbReference>
<evidence type="ECO:0000313" key="3">
    <source>
        <dbReference type="Proteomes" id="UP001589693"/>
    </source>
</evidence>
<organism evidence="2 3">
    <name type="scientific">Allokutzneria oryzae</name>
    <dbReference type="NCBI Taxonomy" id="1378989"/>
    <lineage>
        <taxon>Bacteria</taxon>
        <taxon>Bacillati</taxon>
        <taxon>Actinomycetota</taxon>
        <taxon>Actinomycetes</taxon>
        <taxon>Pseudonocardiales</taxon>
        <taxon>Pseudonocardiaceae</taxon>
        <taxon>Allokutzneria</taxon>
    </lineage>
</organism>
<dbReference type="InterPro" id="IPR001845">
    <property type="entry name" value="HTH_ArsR_DNA-bd_dom"/>
</dbReference>
<proteinExistence type="predicted"/>
<dbReference type="InterPro" id="IPR036388">
    <property type="entry name" value="WH-like_DNA-bd_sf"/>
</dbReference>
<dbReference type="RefSeq" id="WP_377849495.1">
    <property type="nucleotide sequence ID" value="NZ_JBHLZU010000002.1"/>
</dbReference>
<dbReference type="InterPro" id="IPR036390">
    <property type="entry name" value="WH_DNA-bd_sf"/>
</dbReference>